<sequence>MAVINSASNATAPMAIPAIALPESPEPSPVFSGASEDWVAGAPVPDAAVEAEFGDADVVVLDAAVLETAVEVTELTALETLDDTAPPITYAKRTTPTLLVQQALL</sequence>
<name>A0A6A5S959_9PLEO</name>
<dbReference type="EMBL" id="ML976197">
    <property type="protein sequence ID" value="KAF1936309.1"/>
    <property type="molecule type" value="Genomic_DNA"/>
</dbReference>
<dbReference type="AlphaFoldDB" id="A0A6A5S959"/>
<reference evidence="1" key="1">
    <citation type="journal article" date="2020" name="Stud. Mycol.">
        <title>101 Dothideomycetes genomes: a test case for predicting lifestyles and emergence of pathogens.</title>
        <authorList>
            <person name="Haridas S."/>
            <person name="Albert R."/>
            <person name="Binder M."/>
            <person name="Bloem J."/>
            <person name="Labutti K."/>
            <person name="Salamov A."/>
            <person name="Andreopoulos B."/>
            <person name="Baker S."/>
            <person name="Barry K."/>
            <person name="Bills G."/>
            <person name="Bluhm B."/>
            <person name="Cannon C."/>
            <person name="Castanera R."/>
            <person name="Culley D."/>
            <person name="Daum C."/>
            <person name="Ezra D."/>
            <person name="Gonzalez J."/>
            <person name="Henrissat B."/>
            <person name="Kuo A."/>
            <person name="Liang C."/>
            <person name="Lipzen A."/>
            <person name="Lutzoni F."/>
            <person name="Magnuson J."/>
            <person name="Mondo S."/>
            <person name="Nolan M."/>
            <person name="Ohm R."/>
            <person name="Pangilinan J."/>
            <person name="Park H.-J."/>
            <person name="Ramirez L."/>
            <person name="Alfaro M."/>
            <person name="Sun H."/>
            <person name="Tritt A."/>
            <person name="Yoshinaga Y."/>
            <person name="Zwiers L.-H."/>
            <person name="Turgeon B."/>
            <person name="Goodwin S."/>
            <person name="Spatafora J."/>
            <person name="Crous P."/>
            <person name="Grigoriev I."/>
        </authorList>
    </citation>
    <scope>NUCLEOTIDE SEQUENCE</scope>
    <source>
        <strain evidence="1">CBS 161.51</strain>
    </source>
</reference>
<protein>
    <submittedName>
        <fullName evidence="1">Uncharacterized protein</fullName>
    </submittedName>
</protein>
<evidence type="ECO:0000313" key="2">
    <source>
        <dbReference type="Proteomes" id="UP000800038"/>
    </source>
</evidence>
<keyword evidence="2" id="KW-1185">Reference proteome</keyword>
<gene>
    <name evidence="1" type="ORF">EJ02DRAFT_427629</name>
</gene>
<evidence type="ECO:0000313" key="1">
    <source>
        <dbReference type="EMBL" id="KAF1936309.1"/>
    </source>
</evidence>
<dbReference type="Proteomes" id="UP000800038">
    <property type="component" value="Unassembled WGS sequence"/>
</dbReference>
<organism evidence="1 2">
    <name type="scientific">Clathrospora elynae</name>
    <dbReference type="NCBI Taxonomy" id="706981"/>
    <lineage>
        <taxon>Eukaryota</taxon>
        <taxon>Fungi</taxon>
        <taxon>Dikarya</taxon>
        <taxon>Ascomycota</taxon>
        <taxon>Pezizomycotina</taxon>
        <taxon>Dothideomycetes</taxon>
        <taxon>Pleosporomycetidae</taxon>
        <taxon>Pleosporales</taxon>
        <taxon>Diademaceae</taxon>
        <taxon>Clathrospora</taxon>
    </lineage>
</organism>
<accession>A0A6A5S959</accession>
<proteinExistence type="predicted"/>